<dbReference type="OrthoDB" id="796230at2"/>
<dbReference type="EMBL" id="SOML01000005">
    <property type="protein sequence ID" value="TFD96402.1"/>
    <property type="molecule type" value="Genomic_DNA"/>
</dbReference>
<sequence>MNNEVKSPDEIEQMLNDLDDRLSNYKRESAEMEKEGIRDTTKYFDRIHDKLFTFNNMLIVSYFVLIALPNGKTSPWYILIPVLNMLYLTFIDYRMMIRARFQSVIRNKNAQEINKSTSYMDKTNSHSLRAIFITVLVSVIFFYQLLSL</sequence>
<keyword evidence="1" id="KW-1133">Transmembrane helix</keyword>
<feature type="transmembrane region" description="Helical" evidence="1">
    <location>
        <begin position="74"/>
        <end position="93"/>
    </location>
</feature>
<dbReference type="AlphaFoldDB" id="A0A4Y8L4H9"/>
<evidence type="ECO:0000313" key="2">
    <source>
        <dbReference type="EMBL" id="TFD96402.1"/>
    </source>
</evidence>
<gene>
    <name evidence="2" type="ORF">E2605_09530</name>
</gene>
<evidence type="ECO:0000256" key="1">
    <source>
        <dbReference type="SAM" id="Phobius"/>
    </source>
</evidence>
<protein>
    <recommendedName>
        <fullName evidence="4">2TM domain-containing protein</fullName>
    </recommendedName>
</protein>
<keyword evidence="1" id="KW-0812">Transmembrane</keyword>
<accession>A0A4Y8L4H9</accession>
<feature type="transmembrane region" description="Helical" evidence="1">
    <location>
        <begin position="128"/>
        <end position="146"/>
    </location>
</feature>
<keyword evidence="1" id="KW-0472">Membrane</keyword>
<comment type="caution">
    <text evidence="2">The sequence shown here is derived from an EMBL/GenBank/DDBJ whole genome shotgun (WGS) entry which is preliminary data.</text>
</comment>
<keyword evidence="3" id="KW-1185">Reference proteome</keyword>
<evidence type="ECO:0008006" key="4">
    <source>
        <dbReference type="Google" id="ProtNLM"/>
    </source>
</evidence>
<proteinExistence type="predicted"/>
<reference evidence="2 3" key="1">
    <citation type="submission" date="2019-03" db="EMBL/GenBank/DDBJ databases">
        <title>San Antonio Military Medical Center submission to MRSN (WRAIR), pending publication.</title>
        <authorList>
            <person name="Blyth D.M."/>
            <person name="Mccarthy S.L."/>
            <person name="Schall S.E."/>
            <person name="Stam J.A."/>
            <person name="Ong A.C."/>
            <person name="Mcgann P.T."/>
        </authorList>
    </citation>
    <scope>NUCLEOTIDE SEQUENCE [LARGE SCALE GENOMIC DNA]</scope>
    <source>
        <strain evidence="2 3">MRSN571793</strain>
    </source>
</reference>
<feature type="transmembrane region" description="Helical" evidence="1">
    <location>
        <begin position="51"/>
        <end position="68"/>
    </location>
</feature>
<name>A0A4Y8L4H9_9BACT</name>
<dbReference type="Proteomes" id="UP000297861">
    <property type="component" value="Unassembled WGS sequence"/>
</dbReference>
<evidence type="ECO:0000313" key="3">
    <source>
        <dbReference type="Proteomes" id="UP000297861"/>
    </source>
</evidence>
<organism evidence="2 3">
    <name type="scientific">Dysgonomonas capnocytophagoides</name>
    <dbReference type="NCBI Taxonomy" id="45254"/>
    <lineage>
        <taxon>Bacteria</taxon>
        <taxon>Pseudomonadati</taxon>
        <taxon>Bacteroidota</taxon>
        <taxon>Bacteroidia</taxon>
        <taxon>Bacteroidales</taxon>
        <taxon>Dysgonomonadaceae</taxon>
        <taxon>Dysgonomonas</taxon>
    </lineage>
</organism>
<dbReference type="RefSeq" id="WP_134436274.1">
    <property type="nucleotide sequence ID" value="NZ_SOML01000005.1"/>
</dbReference>